<proteinExistence type="inferred from homology"/>
<dbReference type="AlphaFoldDB" id="A0A1X9SZL3"/>
<dbReference type="EMBL" id="CP018791">
    <property type="protein sequence ID" value="ARR01645.1"/>
    <property type="molecule type" value="Genomic_DNA"/>
</dbReference>
<dbReference type="GO" id="GO:0009307">
    <property type="term" value="P:DNA restriction-modification system"/>
    <property type="evidence" value="ECO:0007669"/>
    <property type="project" value="UniProtKB-KW"/>
</dbReference>
<accession>A0A1X9SZL3</accession>
<organism evidence="5 6">
    <name type="scientific">Campylobacter vicugnae</name>
    <dbReference type="NCBI Taxonomy" id="1660076"/>
    <lineage>
        <taxon>Bacteria</taxon>
        <taxon>Pseudomonadati</taxon>
        <taxon>Campylobacterota</taxon>
        <taxon>Epsilonproteobacteria</taxon>
        <taxon>Campylobacterales</taxon>
        <taxon>Campylobacteraceae</taxon>
        <taxon>Campylobacter</taxon>
    </lineage>
</organism>
<dbReference type="InterPro" id="IPR052021">
    <property type="entry name" value="Type-I_RS_S_subunit"/>
</dbReference>
<evidence type="ECO:0000259" key="4">
    <source>
        <dbReference type="Pfam" id="PF01420"/>
    </source>
</evidence>
<sequence>MQKPSKLAQIPQIRFAGFTDPWERRKLGEVADIVGGGTPSTAISEYWDGDIDWYAPAEISDQIFVNSSQRKITTEGLINSSAKILPVGTILFTSRAGIGKTAILAKESCTNQGFQSIIPHKKELDSYFIFSRTEELKRYGETVGAGSTFVEVSGKQMSNMNLMMPSLAEQTKIGELFANLDNLITLHQRKVEKLQKIKKSCLQNLFPQNNQNTPKIRFKNFSDEWVENKYKNIGQCLSGGTLSYEDLDKNGIYKCILYGELYTRYDYIIKNIVFRTNKLGNKVIKNDILFPQSTTVDAMSLISPACMNDDEAQTSGVFAIRPHKNIDGNFITYYTKGNFYQRNKLAKNAQGLTIVHLYYQSIKDETILIPNLAEQCKISDFFSKLDKLITLQQRKVEKLKNIKKALLNKMFI</sequence>
<name>A0A1X9SZL3_9BACT</name>
<dbReference type="Gene3D" id="1.10.287.1120">
    <property type="entry name" value="Bipartite methylase S protein"/>
    <property type="match status" value="1"/>
</dbReference>
<evidence type="ECO:0000256" key="2">
    <source>
        <dbReference type="ARBA" id="ARBA00022747"/>
    </source>
</evidence>
<dbReference type="STRING" id="1660074.CVIC8964_0208"/>
<dbReference type="CDD" id="cd17273">
    <property type="entry name" value="RMtype1_S_EcoJA69PI-TRD1-CR1_like"/>
    <property type="match status" value="1"/>
</dbReference>
<protein>
    <submittedName>
        <fullName evidence="5">Type I restriction/modification system, S subunit</fullName>
    </submittedName>
</protein>
<evidence type="ECO:0000313" key="6">
    <source>
        <dbReference type="Proteomes" id="UP000194265"/>
    </source>
</evidence>
<keyword evidence="3" id="KW-0238">DNA-binding</keyword>
<evidence type="ECO:0000256" key="3">
    <source>
        <dbReference type="ARBA" id="ARBA00023125"/>
    </source>
</evidence>
<feature type="domain" description="Type I restriction modification DNA specificity" evidence="4">
    <location>
        <begin position="20"/>
        <end position="195"/>
    </location>
</feature>
<dbReference type="SUPFAM" id="SSF116734">
    <property type="entry name" value="DNA methylase specificity domain"/>
    <property type="match status" value="2"/>
</dbReference>
<dbReference type="InterPro" id="IPR044946">
    <property type="entry name" value="Restrct_endonuc_typeI_TRD_sf"/>
</dbReference>
<dbReference type="PANTHER" id="PTHR30408:SF13">
    <property type="entry name" value="TYPE I RESTRICTION ENZYME HINDI SPECIFICITY SUBUNIT"/>
    <property type="match status" value="1"/>
</dbReference>
<dbReference type="OrthoDB" id="5323932at2"/>
<comment type="similarity">
    <text evidence="1">Belongs to the type-I restriction system S methylase family.</text>
</comment>
<dbReference type="Proteomes" id="UP000194265">
    <property type="component" value="Chromosome"/>
</dbReference>
<evidence type="ECO:0000313" key="5">
    <source>
        <dbReference type="EMBL" id="ARR01645.1"/>
    </source>
</evidence>
<dbReference type="PANTHER" id="PTHR30408">
    <property type="entry name" value="TYPE-1 RESTRICTION ENZYME ECOKI SPECIFICITY PROTEIN"/>
    <property type="match status" value="1"/>
</dbReference>
<keyword evidence="2" id="KW-0680">Restriction system</keyword>
<dbReference type="RefSeq" id="WP_086333340.1">
    <property type="nucleotide sequence ID" value="NZ_CP018791.1"/>
</dbReference>
<gene>
    <name evidence="5" type="primary">hsdS1</name>
    <name evidence="5" type="ORF">CVIC8964_0208</name>
</gene>
<dbReference type="InterPro" id="IPR000055">
    <property type="entry name" value="Restrct_endonuc_typeI_TRD"/>
</dbReference>
<dbReference type="Gene3D" id="3.90.220.20">
    <property type="entry name" value="DNA methylase specificity domains"/>
    <property type="match status" value="2"/>
</dbReference>
<dbReference type="REBASE" id="201779">
    <property type="entry name" value="S.Csp8964ORF208P"/>
</dbReference>
<evidence type="ECO:0000256" key="1">
    <source>
        <dbReference type="ARBA" id="ARBA00010923"/>
    </source>
</evidence>
<feature type="domain" description="Type I restriction modification DNA specificity" evidence="4">
    <location>
        <begin position="223"/>
        <end position="400"/>
    </location>
</feature>
<reference evidence="5 6" key="1">
    <citation type="journal article" date="2017" name="Genome Biol. Evol.">
        <title>Comparative Genomic Analysis Identifies a Campylobacter Clade Deficient in Selenium Metabolism.</title>
        <authorList>
            <person name="Miller W.G."/>
            <person name="Yee E."/>
            <person name="Lopes B.S."/>
            <person name="Chapman M.H."/>
            <person name="Huynh S."/>
            <person name="Bono J.L."/>
            <person name="Parker C.T."/>
            <person name="Strachan N.J.C."/>
            <person name="Forbes K.J."/>
        </authorList>
    </citation>
    <scope>NUCLEOTIDE SEQUENCE [LARGE SCALE GENOMIC DNA]</scope>
    <source>
        <strain evidence="5 6">RM8964</strain>
    </source>
</reference>
<dbReference type="GO" id="GO:0003677">
    <property type="term" value="F:DNA binding"/>
    <property type="evidence" value="ECO:0007669"/>
    <property type="project" value="UniProtKB-KW"/>
</dbReference>
<dbReference type="Pfam" id="PF01420">
    <property type="entry name" value="Methylase_S"/>
    <property type="match status" value="2"/>
</dbReference>